<dbReference type="Pfam" id="PF03720">
    <property type="entry name" value="UDPG_MGDP_dh_C"/>
    <property type="match status" value="1"/>
</dbReference>
<evidence type="ECO:0000259" key="5">
    <source>
        <dbReference type="SMART" id="SM00984"/>
    </source>
</evidence>
<dbReference type="SUPFAM" id="SSF52413">
    <property type="entry name" value="UDP-glucose/GDP-mannose dehydrogenase C-terminal domain"/>
    <property type="match status" value="1"/>
</dbReference>
<dbReference type="EMBL" id="JBJDPD010000005">
    <property type="protein sequence ID" value="MFK4000664.1"/>
    <property type="molecule type" value="Genomic_DNA"/>
</dbReference>
<evidence type="ECO:0000256" key="4">
    <source>
        <dbReference type="PIRNR" id="PIRNR000124"/>
    </source>
</evidence>
<dbReference type="NCBIfam" id="TIGR03026">
    <property type="entry name" value="NDP-sugDHase"/>
    <property type="match status" value="1"/>
</dbReference>
<dbReference type="PANTHER" id="PTHR43491">
    <property type="entry name" value="UDP-N-ACETYL-D-MANNOSAMINE DEHYDROGENASE"/>
    <property type="match status" value="1"/>
</dbReference>
<evidence type="ECO:0000256" key="2">
    <source>
        <dbReference type="ARBA" id="ARBA00023002"/>
    </source>
</evidence>
<dbReference type="InterPro" id="IPR036291">
    <property type="entry name" value="NAD(P)-bd_dom_sf"/>
</dbReference>
<keyword evidence="2" id="KW-0560">Oxidoreductase</keyword>
<keyword evidence="3" id="KW-0520">NAD</keyword>
<comment type="similarity">
    <text evidence="1 4">Belongs to the UDP-glucose/GDP-mannose dehydrogenase family.</text>
</comment>
<keyword evidence="7" id="KW-1185">Reference proteome</keyword>
<dbReference type="Pfam" id="PF00984">
    <property type="entry name" value="UDPG_MGDP_dh"/>
    <property type="match status" value="1"/>
</dbReference>
<dbReference type="SUPFAM" id="SSF48179">
    <property type="entry name" value="6-phosphogluconate dehydrogenase C-terminal domain-like"/>
    <property type="match status" value="1"/>
</dbReference>
<dbReference type="InterPro" id="IPR014027">
    <property type="entry name" value="UDP-Glc/GDP-Man_DH_C"/>
</dbReference>
<dbReference type="SUPFAM" id="SSF51735">
    <property type="entry name" value="NAD(P)-binding Rossmann-fold domains"/>
    <property type="match status" value="1"/>
</dbReference>
<dbReference type="InterPro" id="IPR017476">
    <property type="entry name" value="UDP-Glc/GDP-Man"/>
</dbReference>
<dbReference type="RefSeq" id="WP_404671956.1">
    <property type="nucleotide sequence ID" value="NZ_JBJDPD010000005.1"/>
</dbReference>
<dbReference type="InterPro" id="IPR001732">
    <property type="entry name" value="UDP-Glc/GDP-Man_DH_N"/>
</dbReference>
<feature type="domain" description="UDP-glucose/GDP-mannose dehydrogenase C-terminal" evidence="5">
    <location>
        <begin position="318"/>
        <end position="418"/>
    </location>
</feature>
<reference evidence="6 7" key="1">
    <citation type="submission" date="2024-11" db="EMBL/GenBank/DDBJ databases">
        <title>The Natural Products Discovery Center: Release of the First 8490 Sequenced Strains for Exploring Actinobacteria Biosynthetic Diversity.</title>
        <authorList>
            <person name="Kalkreuter E."/>
            <person name="Kautsar S.A."/>
            <person name="Yang D."/>
            <person name="Bader C.D."/>
            <person name="Teijaro C.N."/>
            <person name="Fluegel L."/>
            <person name="Davis C.M."/>
            <person name="Simpson J.R."/>
            <person name="Lauterbach L."/>
            <person name="Steele A.D."/>
            <person name="Gui C."/>
            <person name="Meng S."/>
            <person name="Li G."/>
            <person name="Viehrig K."/>
            <person name="Ye F."/>
            <person name="Su P."/>
            <person name="Kiefer A.F."/>
            <person name="Nichols A."/>
            <person name="Cepeda A.J."/>
            <person name="Yan W."/>
            <person name="Fan B."/>
            <person name="Jiang Y."/>
            <person name="Adhikari A."/>
            <person name="Zheng C.-J."/>
            <person name="Schuster L."/>
            <person name="Cowan T.M."/>
            <person name="Smanski M.J."/>
            <person name="Chevrette M.G."/>
            <person name="De Carvalho L.P.S."/>
            <person name="Shen B."/>
        </authorList>
    </citation>
    <scope>NUCLEOTIDE SEQUENCE [LARGE SCALE GENOMIC DNA]</scope>
    <source>
        <strain evidence="6 7">NPDC077433</strain>
    </source>
</reference>
<dbReference type="PIRSF" id="PIRSF000124">
    <property type="entry name" value="UDPglc_GDPman_dh"/>
    <property type="match status" value="1"/>
</dbReference>
<protein>
    <submittedName>
        <fullName evidence="6">Vi polysaccharide biosynthesis UDP-N-acetylglucosamine C-6 dehydrogenase TviB</fullName>
    </submittedName>
</protein>
<sequence length="425" mass="47016">MLDIDNIKIAVIGLGYVGLPLAVEFGKHLPVVGFDINADRIAALNAGTDHTLEVSDEELAQASYLSYSSDIVALKECNFFIVTVPTPIDDYKQPDLTPLIKASKAIGGLLKQNDIVVYESTVYPGATEEVCIPVLEKVSGLTFNQDFYAGYSPERINPGDKEHRVTNILKVTAGSTPEVADFVDEVYNLIITAGTHKAPSIKVAEAAKVIENTQRDVNIALINELAVIFNKMGIDTQAVLEAAGTKWNFLPFRPGLVGGHCIGVDPYYLTHKAQAIGYNPEIILAGRRLNDSMGEYVVTQLVKTMIKKRIQVEGAKVLILGLSFKENCPDVRNTKVIDIVHELEEYNIEVDVYDPWVDDAEAEREYDITPVSELSVNHYDGIILAVAHYQFIEMGIDSIRALGKSNHVLYDLKYVFDRDKTDIRL</sequence>
<dbReference type="InterPro" id="IPR036220">
    <property type="entry name" value="UDP-Glc/GDP-Man_DH_C_sf"/>
</dbReference>
<dbReference type="InterPro" id="IPR028359">
    <property type="entry name" value="UDP_ManNAc/GlcNAc_DH"/>
</dbReference>
<evidence type="ECO:0000256" key="1">
    <source>
        <dbReference type="ARBA" id="ARBA00006601"/>
    </source>
</evidence>
<dbReference type="NCBIfam" id="NF011729">
    <property type="entry name" value="PRK15182.1"/>
    <property type="match status" value="1"/>
</dbReference>
<dbReference type="InterPro" id="IPR008927">
    <property type="entry name" value="6-PGluconate_DH-like_C_sf"/>
</dbReference>
<organism evidence="6 7">
    <name type="scientific">Psychrobacter namhaensis</name>
    <dbReference type="NCBI Taxonomy" id="292734"/>
    <lineage>
        <taxon>Bacteria</taxon>
        <taxon>Pseudomonadati</taxon>
        <taxon>Pseudomonadota</taxon>
        <taxon>Gammaproteobacteria</taxon>
        <taxon>Moraxellales</taxon>
        <taxon>Moraxellaceae</taxon>
        <taxon>Psychrobacter</taxon>
    </lineage>
</organism>
<dbReference type="PANTHER" id="PTHR43491:SF2">
    <property type="entry name" value="UDP-N-ACETYL-D-MANNOSAMINE DEHYDROGENASE"/>
    <property type="match status" value="1"/>
</dbReference>
<evidence type="ECO:0000313" key="6">
    <source>
        <dbReference type="EMBL" id="MFK4000664.1"/>
    </source>
</evidence>
<dbReference type="SMART" id="SM00984">
    <property type="entry name" value="UDPG_MGDP_dh_C"/>
    <property type="match status" value="1"/>
</dbReference>
<dbReference type="Gene3D" id="3.40.50.720">
    <property type="entry name" value="NAD(P)-binding Rossmann-like Domain"/>
    <property type="match status" value="2"/>
</dbReference>
<dbReference type="PIRSF" id="PIRSF500136">
    <property type="entry name" value="UDP_ManNAc_DH"/>
    <property type="match status" value="1"/>
</dbReference>
<evidence type="ECO:0000256" key="3">
    <source>
        <dbReference type="ARBA" id="ARBA00023027"/>
    </source>
</evidence>
<dbReference type="Pfam" id="PF03721">
    <property type="entry name" value="UDPG_MGDP_dh_N"/>
    <property type="match status" value="1"/>
</dbReference>
<evidence type="ECO:0000313" key="7">
    <source>
        <dbReference type="Proteomes" id="UP001620234"/>
    </source>
</evidence>
<dbReference type="Proteomes" id="UP001620234">
    <property type="component" value="Unassembled WGS sequence"/>
</dbReference>
<gene>
    <name evidence="6" type="primary">tviB</name>
    <name evidence="6" type="ORF">ACI2I3_04850</name>
</gene>
<dbReference type="InterPro" id="IPR014026">
    <property type="entry name" value="UDP-Glc/GDP-Man_DH_dimer"/>
</dbReference>
<accession>A0ABW8LAF0</accession>
<name>A0ABW8LAF0_9GAMM</name>
<proteinExistence type="inferred from homology"/>
<comment type="caution">
    <text evidence="6">The sequence shown here is derived from an EMBL/GenBank/DDBJ whole genome shotgun (WGS) entry which is preliminary data.</text>
</comment>